<evidence type="ECO:0000313" key="5">
    <source>
        <dbReference type="Proteomes" id="UP000663827"/>
    </source>
</evidence>
<dbReference type="PANTHER" id="PTHR12435">
    <property type="match status" value="1"/>
</dbReference>
<evidence type="ECO:0000256" key="2">
    <source>
        <dbReference type="ARBA" id="ARBA00022840"/>
    </source>
</evidence>
<dbReference type="Pfam" id="PF08433">
    <property type="entry name" value="KTI12"/>
    <property type="match status" value="1"/>
</dbReference>
<name>A0A8H3HY84_9AGAM</name>
<dbReference type="InterPro" id="IPR027417">
    <property type="entry name" value="P-loop_NTPase"/>
</dbReference>
<evidence type="ECO:0008006" key="6">
    <source>
        <dbReference type="Google" id="ProtNLM"/>
    </source>
</evidence>
<evidence type="ECO:0000256" key="1">
    <source>
        <dbReference type="ARBA" id="ARBA00022741"/>
    </source>
</evidence>
<accession>A0A8H3HY84</accession>
<dbReference type="SUPFAM" id="SSF52540">
    <property type="entry name" value="P-loop containing nucleoside triphosphate hydrolases"/>
    <property type="match status" value="1"/>
</dbReference>
<protein>
    <recommendedName>
        <fullName evidence="6">Protein kti12 [Schizosaccharomyces pombe 972h-]</fullName>
    </recommendedName>
</protein>
<comment type="similarity">
    <text evidence="3">Belongs to the KTI12 family.</text>
</comment>
<evidence type="ECO:0000313" key="4">
    <source>
        <dbReference type="EMBL" id="CAE7202116.1"/>
    </source>
</evidence>
<reference evidence="4" key="1">
    <citation type="submission" date="2021-01" db="EMBL/GenBank/DDBJ databases">
        <authorList>
            <person name="Kaushik A."/>
        </authorList>
    </citation>
    <scope>NUCLEOTIDE SEQUENCE</scope>
    <source>
        <strain evidence="4">AG5</strain>
    </source>
</reference>
<dbReference type="Proteomes" id="UP000663827">
    <property type="component" value="Unassembled WGS sequence"/>
</dbReference>
<proteinExistence type="inferred from homology"/>
<keyword evidence="1" id="KW-0547">Nucleotide-binding</keyword>
<gene>
    <name evidence="4" type="ORF">RDB_LOCUS139778</name>
</gene>
<evidence type="ECO:0000256" key="3">
    <source>
        <dbReference type="ARBA" id="ARBA00025768"/>
    </source>
</evidence>
<keyword evidence="2" id="KW-0067">ATP-binding</keyword>
<dbReference type="Gene3D" id="3.40.50.300">
    <property type="entry name" value="P-loop containing nucleotide triphosphate hydrolases"/>
    <property type="match status" value="1"/>
</dbReference>
<dbReference type="InterPro" id="IPR013641">
    <property type="entry name" value="KTI12/PSTK"/>
</dbReference>
<dbReference type="GO" id="GO:0005524">
    <property type="term" value="F:ATP binding"/>
    <property type="evidence" value="ECO:0007669"/>
    <property type="project" value="UniProtKB-KW"/>
</dbReference>
<dbReference type="EMBL" id="CAJNJQ010003626">
    <property type="protein sequence ID" value="CAE7202116.1"/>
    <property type="molecule type" value="Genomic_DNA"/>
</dbReference>
<dbReference type="AlphaFoldDB" id="A0A8H3HY84"/>
<sequence>MALITFSGFPCSGKTRRADQLKAYLEQRLQEDNEETKGWKVSVLSDEELNIPRSSYDESRLEKPARSALLSAIVRDLSKNTILIVDSLNYIKGFRYQIYCAAREVGVRVATVFVVATPDLCKEWNQKRENRYSDETQVLVSTFGYLLTFINRFDNLIQRYEEPNSMVRWDAPLFTVPWADETIPGEDIWRAITLGDKRPANQAVASIAKPPSDALQVLDQTTASIVGAIMSAQSTLGGGGGTVSLSGNGPLPNITLPSRHVSLPELSRHKRQFVTARKKAVTQGLAGNKGEMHWDAESVANKFVEYLEENLAP</sequence>
<organism evidence="4 5">
    <name type="scientific">Rhizoctonia solani</name>
    <dbReference type="NCBI Taxonomy" id="456999"/>
    <lineage>
        <taxon>Eukaryota</taxon>
        <taxon>Fungi</taxon>
        <taxon>Dikarya</taxon>
        <taxon>Basidiomycota</taxon>
        <taxon>Agaricomycotina</taxon>
        <taxon>Agaricomycetes</taxon>
        <taxon>Cantharellales</taxon>
        <taxon>Ceratobasidiaceae</taxon>
        <taxon>Rhizoctonia</taxon>
    </lineage>
</organism>
<comment type="caution">
    <text evidence="4">The sequence shown here is derived from an EMBL/GenBank/DDBJ whole genome shotgun (WGS) entry which is preliminary data.</text>
</comment>